<comment type="similarity">
    <text evidence="1">Belongs to the SCC3 family.</text>
</comment>
<dbReference type="EnsemblMetazoa" id="XM_019898322.1">
    <property type="protein sequence ID" value="XP_019753881.1"/>
    <property type="gene ID" value="LOC109533091"/>
</dbReference>
<evidence type="ECO:0000256" key="1">
    <source>
        <dbReference type="ARBA" id="ARBA00005486"/>
    </source>
</evidence>
<reference evidence="5" key="1">
    <citation type="journal article" date="2013" name="Genome Biol.">
        <title>Draft genome of the mountain pine beetle, Dendroctonus ponderosae Hopkins, a major forest pest.</title>
        <authorList>
            <person name="Keeling C.I."/>
            <person name="Yuen M.M."/>
            <person name="Liao N.Y."/>
            <person name="Docking T.R."/>
            <person name="Chan S.K."/>
            <person name="Taylor G.A."/>
            <person name="Palmquist D.L."/>
            <person name="Jackman S.D."/>
            <person name="Nguyen A."/>
            <person name="Li M."/>
            <person name="Henderson H."/>
            <person name="Janes J.K."/>
            <person name="Zhao Y."/>
            <person name="Pandoh P."/>
            <person name="Moore R."/>
            <person name="Sperling F.A."/>
            <person name="Huber D.P."/>
            <person name="Birol I."/>
            <person name="Jones S.J."/>
            <person name="Bohlmann J."/>
        </authorList>
    </citation>
    <scope>NUCLEOTIDE SEQUENCE</scope>
</reference>
<dbReference type="SUPFAM" id="SSF48371">
    <property type="entry name" value="ARM repeat"/>
    <property type="match status" value="1"/>
</dbReference>
<dbReference type="GO" id="GO:0003682">
    <property type="term" value="F:chromatin binding"/>
    <property type="evidence" value="ECO:0007669"/>
    <property type="project" value="TreeGrafter"/>
</dbReference>
<dbReference type="GO" id="GO:0007062">
    <property type="term" value="P:sister chromatid cohesion"/>
    <property type="evidence" value="ECO:0007669"/>
    <property type="project" value="TreeGrafter"/>
</dbReference>
<feature type="compositionally biased region" description="Basic residues" evidence="2">
    <location>
        <begin position="1"/>
        <end position="10"/>
    </location>
</feature>
<dbReference type="AlphaFoldDB" id="A0AAR5P045"/>
<dbReference type="InterPro" id="IPR056396">
    <property type="entry name" value="HEAT_SCC3-SA"/>
</dbReference>
<dbReference type="GO" id="GO:0008278">
    <property type="term" value="C:cohesin complex"/>
    <property type="evidence" value="ECO:0007669"/>
    <property type="project" value="TreeGrafter"/>
</dbReference>
<protein>
    <recommendedName>
        <fullName evidence="3">Cohesin subunit SCC3/SA HEAT-repeats domain-containing protein</fullName>
    </recommendedName>
</protein>
<dbReference type="PANTHER" id="PTHR11199">
    <property type="entry name" value="STROMAL ANTIGEN"/>
    <property type="match status" value="1"/>
</dbReference>
<dbReference type="InterPro" id="IPR016024">
    <property type="entry name" value="ARM-type_fold"/>
</dbReference>
<accession>A0AAR5P045</accession>
<dbReference type="Proteomes" id="UP000019118">
    <property type="component" value="Unassembled WGS sequence"/>
</dbReference>
<dbReference type="InterPro" id="IPR011989">
    <property type="entry name" value="ARM-like"/>
</dbReference>
<feature type="region of interest" description="Disordered" evidence="2">
    <location>
        <begin position="1"/>
        <end position="38"/>
    </location>
</feature>
<dbReference type="Pfam" id="PF24571">
    <property type="entry name" value="HEAT_SCC3-SA"/>
    <property type="match status" value="1"/>
</dbReference>
<evidence type="ECO:0000313" key="5">
    <source>
        <dbReference type="Proteomes" id="UP000019118"/>
    </source>
</evidence>
<organism evidence="4 5">
    <name type="scientific">Dendroctonus ponderosae</name>
    <name type="common">Mountain pine beetle</name>
    <dbReference type="NCBI Taxonomy" id="77166"/>
    <lineage>
        <taxon>Eukaryota</taxon>
        <taxon>Metazoa</taxon>
        <taxon>Ecdysozoa</taxon>
        <taxon>Arthropoda</taxon>
        <taxon>Hexapoda</taxon>
        <taxon>Insecta</taxon>
        <taxon>Pterygota</taxon>
        <taxon>Neoptera</taxon>
        <taxon>Endopterygota</taxon>
        <taxon>Coleoptera</taxon>
        <taxon>Polyphaga</taxon>
        <taxon>Cucujiformia</taxon>
        <taxon>Curculionidae</taxon>
        <taxon>Scolytinae</taxon>
        <taxon>Dendroctonus</taxon>
    </lineage>
</organism>
<name>A0AAR5P045_DENPD</name>
<evidence type="ECO:0000313" key="4">
    <source>
        <dbReference type="EnsemblMetazoa" id="XP_019753881.1"/>
    </source>
</evidence>
<dbReference type="GO" id="GO:0000785">
    <property type="term" value="C:chromatin"/>
    <property type="evidence" value="ECO:0007669"/>
    <property type="project" value="TreeGrafter"/>
</dbReference>
<feature type="domain" description="Cohesin subunit SCC3/SA HEAT-repeats" evidence="3">
    <location>
        <begin position="450"/>
        <end position="685"/>
    </location>
</feature>
<dbReference type="Gene3D" id="1.25.10.10">
    <property type="entry name" value="Leucine-rich Repeat Variant"/>
    <property type="match status" value="1"/>
</dbReference>
<reference evidence="4" key="2">
    <citation type="submission" date="2024-08" db="UniProtKB">
        <authorList>
            <consortium name="EnsemblMetazoa"/>
        </authorList>
    </citation>
    <scope>IDENTIFICATION</scope>
</reference>
<feature type="compositionally biased region" description="Polar residues" evidence="2">
    <location>
        <begin position="12"/>
        <end position="38"/>
    </location>
</feature>
<evidence type="ECO:0000256" key="2">
    <source>
        <dbReference type="SAM" id="MobiDB-lite"/>
    </source>
</evidence>
<proteinExistence type="inferred from homology"/>
<evidence type="ECO:0000259" key="3">
    <source>
        <dbReference type="Pfam" id="PF24571"/>
    </source>
</evidence>
<dbReference type="PANTHER" id="PTHR11199:SF0">
    <property type="entry name" value="LD34181P-RELATED"/>
    <property type="match status" value="1"/>
</dbReference>
<dbReference type="KEGG" id="dpa:109533091"/>
<dbReference type="GO" id="GO:0005634">
    <property type="term" value="C:nucleus"/>
    <property type="evidence" value="ECO:0007669"/>
    <property type="project" value="TreeGrafter"/>
</dbReference>
<keyword evidence="5" id="KW-1185">Reference proteome</keyword>
<sequence>MASPSKRRKLNISMNVGSPIATSTPQNPGSSTPEAPESVISSFSNFTIDGDDEEECANYKEFLRKCRKIQRKGFTWNLYEPSSDDEGSLYYQLAYEPIIFSDLACNFVQFCKMDRTAFGIFALFRFYFDCSGFQGFDLEKHFKFKLPLELDYLCQILKNEKLVNSFLKSTKFLFIDKSLLAQVLRYSIVQFLDKFVLEAHKEGILDGDVFRSFLSLLKHICENSTYKSLLVTAYIFAAKILTILCKINVELLKMGVNLQNRQLINKYIRLLYFTCRKICGFGATLSTSTTALTRELWIWVQLCPQVFVGDFECARVLHHLITNQIAIVRLEAIKVCLKMIENEKIRSYLKSDAMQKLTLIVVDRLQDINDEIRFKALDMLALISREAPKFLQTKTVLDNLVEYMHSKDFTVASGAAKCVIFSYKTDSNEVLLMQLSEVSQTFNPKLASALVESCISHTNALQNWSLIVQILLSSEKANNQILYGLSDLLYEAVYITLRGKPTKVRPLSNQDMLGKPSENASIADALYPNLKALVALHATNEYIVANIFKVLAEIDHTYLSQQHYEILYGFVEHAPILFNRWHNTQVLRALLSYLNYINKCFPNCSNCINAITVLKTEYPKRFMDSLNKQSGEMLLIVRKTALLFEAFDLNEHIAWETLISAPNIDNVDSKFVEEIWTICHWSLMWRAKVLTAAQLPVVWQMAMELFSDCINSLKLVNLGLQHKAFEIICETSVGMFTDIRSLSRRTYFKTDMPSLKTSPVIAELMTFFHLNVEPSSSDNVKHFRKYIFLLYNMCSLEIIPMECLSSIFQYFDKYYVFYGELIEVLLIKTSERSKNWLSQLVLYSILLLFGKAHNTYELAIKPKKSTDEISNLVRRFYSVKQIWCPETTGKLLLSAVYYASTTGLYDLLKFVTIFISQLLPPEECNKILKTLKTKVPVKDHNLPSISDFVKVLDKRITLDSAGQQEKASDGKTQAP</sequence>
<dbReference type="InterPro" id="IPR039662">
    <property type="entry name" value="Cohesin_Scc3/SA"/>
</dbReference>
<dbReference type="GeneID" id="109533091"/>